<reference evidence="2" key="1">
    <citation type="submission" date="2019-03" db="EMBL/GenBank/DDBJ databases">
        <title>Single cell metagenomics reveals metabolic interactions within the superorganism composed of flagellate Streblomastix strix and complex community of Bacteroidetes bacteria on its surface.</title>
        <authorList>
            <person name="Treitli S.C."/>
            <person name="Kolisko M."/>
            <person name="Husnik F."/>
            <person name="Keeling P."/>
            <person name="Hampl V."/>
        </authorList>
    </citation>
    <scope>NUCLEOTIDE SEQUENCE</scope>
    <source>
        <strain evidence="2">STM</strain>
    </source>
</reference>
<dbReference type="PANTHER" id="PTHR43818">
    <property type="entry name" value="BCDNA.GH03377"/>
    <property type="match status" value="1"/>
</dbReference>
<organism evidence="2">
    <name type="scientific">termite gut metagenome</name>
    <dbReference type="NCBI Taxonomy" id="433724"/>
    <lineage>
        <taxon>unclassified sequences</taxon>
        <taxon>metagenomes</taxon>
        <taxon>organismal metagenomes</taxon>
    </lineage>
</organism>
<dbReference type="Pfam" id="PF19051">
    <property type="entry name" value="GFO_IDH_MocA_C2"/>
    <property type="match status" value="1"/>
</dbReference>
<proteinExistence type="predicted"/>
<dbReference type="Gene3D" id="3.30.360.10">
    <property type="entry name" value="Dihydrodipicolinate Reductase, domain 2"/>
    <property type="match status" value="1"/>
</dbReference>
<evidence type="ECO:0000313" key="2">
    <source>
        <dbReference type="EMBL" id="KAA6319533.1"/>
    </source>
</evidence>
<dbReference type="InterPro" id="IPR043906">
    <property type="entry name" value="Gfo/Idh/MocA_OxRdtase_bact_C"/>
</dbReference>
<evidence type="ECO:0000259" key="1">
    <source>
        <dbReference type="Pfam" id="PF19051"/>
    </source>
</evidence>
<dbReference type="PANTHER" id="PTHR43818:SF10">
    <property type="entry name" value="NADH-DEPENDENT DEHYDROGENASE-RELATED"/>
    <property type="match status" value="1"/>
</dbReference>
<dbReference type="EMBL" id="SNRY01003851">
    <property type="protein sequence ID" value="KAA6319533.1"/>
    <property type="molecule type" value="Genomic_DNA"/>
</dbReference>
<gene>
    <name evidence="2" type="ORF">EZS27_030586</name>
</gene>
<sequence>PEVRDICEWIWNGEIGEVTEVHAWTNRPIWPQGTNRPTDMPKVPSTLYWDLFIGPAAYRPYHPSYTPWNWRGIWDFGTGALGDMACHIMDPISKALDLKYPTDVHASSTSVNTESPPQAESVHFTFPARENRPKCAMPEVKVSWYDGGIYPQRPVELADGTAMLNDEMGGILFVGTKDKLICDLAGVNPRLLSGRKPNVPQTLRRVEGYKYGGIDDFPHAQDWIRACKESPENRIETSANFDYAGPFNEMIVMGVLAVRLQALNRTLKWDGENMCFTNISDSDTFVIKNGGFQVHNGHPSFNKPMTDPIHAKSFAEELIKHNYREGWSLPGMPSV</sequence>
<feature type="domain" description="Gfo/Idh/MocA-like oxidoreductase bacterial type C-terminal" evidence="1">
    <location>
        <begin position="38"/>
        <end position="108"/>
    </location>
</feature>
<feature type="non-terminal residue" evidence="2">
    <location>
        <position position="1"/>
    </location>
</feature>
<dbReference type="AlphaFoldDB" id="A0A5J4QG27"/>
<dbReference type="SUPFAM" id="SSF55347">
    <property type="entry name" value="Glyceraldehyde-3-phosphate dehydrogenase-like, C-terminal domain"/>
    <property type="match status" value="1"/>
</dbReference>
<accession>A0A5J4QG27</accession>
<protein>
    <recommendedName>
        <fullName evidence="1">Gfo/Idh/MocA-like oxidoreductase bacterial type C-terminal domain-containing protein</fullName>
    </recommendedName>
</protein>
<name>A0A5J4QG27_9ZZZZ</name>
<comment type="caution">
    <text evidence="2">The sequence shown here is derived from an EMBL/GenBank/DDBJ whole genome shotgun (WGS) entry which is preliminary data.</text>
</comment>
<dbReference type="InterPro" id="IPR050463">
    <property type="entry name" value="Gfo/Idh/MocA_oxidrdct_glycsds"/>
</dbReference>